<organism evidence="1">
    <name type="scientific">uncultured Rubrobacteraceae bacterium</name>
    <dbReference type="NCBI Taxonomy" id="349277"/>
    <lineage>
        <taxon>Bacteria</taxon>
        <taxon>Bacillati</taxon>
        <taxon>Actinomycetota</taxon>
        <taxon>Rubrobacteria</taxon>
        <taxon>Rubrobacterales</taxon>
        <taxon>Rubrobacteraceae</taxon>
        <taxon>environmental samples</taxon>
    </lineage>
</organism>
<sequence length="134" mass="14663">MGNPEHGAAGGRFDREVLAALDRTDEVHIGTRPDAPSPVRETVIWAVVVDSGAFVRSVRGGKGRWYREATANPDVTLRVDDRRVPARAVPETDAWTIEEVSEAIREKYGASYPGPTVAMLREEVLATTLRLLPA</sequence>
<dbReference type="InterPro" id="IPR012349">
    <property type="entry name" value="Split_barrel_FMN-bd"/>
</dbReference>
<dbReference type="EMBL" id="CADCVM010000189">
    <property type="protein sequence ID" value="CAA9488308.1"/>
    <property type="molecule type" value="Genomic_DNA"/>
</dbReference>
<reference evidence="1" key="1">
    <citation type="submission" date="2020-02" db="EMBL/GenBank/DDBJ databases">
        <authorList>
            <person name="Meier V. D."/>
        </authorList>
    </citation>
    <scope>NUCLEOTIDE SEQUENCE</scope>
    <source>
        <strain evidence="1">AVDCRST_MAG05</strain>
    </source>
</reference>
<dbReference type="Pfam" id="PF10012">
    <property type="entry name" value="DUF2255"/>
    <property type="match status" value="1"/>
</dbReference>
<proteinExistence type="predicted"/>
<dbReference type="SUPFAM" id="SSF50475">
    <property type="entry name" value="FMN-binding split barrel"/>
    <property type="match status" value="1"/>
</dbReference>
<dbReference type="Gene3D" id="2.30.110.10">
    <property type="entry name" value="Electron Transport, Fmn-binding Protein, Chain A"/>
    <property type="match status" value="1"/>
</dbReference>
<dbReference type="AlphaFoldDB" id="A0A6J4SBK7"/>
<evidence type="ECO:0000313" key="1">
    <source>
        <dbReference type="EMBL" id="CAA9488308.1"/>
    </source>
</evidence>
<gene>
    <name evidence="1" type="ORF">AVDCRST_MAG05-1725</name>
</gene>
<name>A0A6J4SBK7_9ACTN</name>
<protein>
    <recommendedName>
        <fullName evidence="2">DUF2255 family protein</fullName>
    </recommendedName>
</protein>
<evidence type="ECO:0008006" key="2">
    <source>
        <dbReference type="Google" id="ProtNLM"/>
    </source>
</evidence>
<accession>A0A6J4SBK7</accession>
<dbReference type="InterPro" id="IPR016888">
    <property type="entry name" value="UCP028498"/>
</dbReference>